<evidence type="ECO:0000313" key="7">
    <source>
        <dbReference type="EMBL" id="MBM9477126.1"/>
    </source>
</evidence>
<dbReference type="GO" id="GO:0016020">
    <property type="term" value="C:membrane"/>
    <property type="evidence" value="ECO:0007669"/>
    <property type="project" value="UniProtKB-SubCell"/>
</dbReference>
<dbReference type="PANTHER" id="PTHR36974">
    <property type="entry name" value="MEMBRANE PROTEIN-RELATED"/>
    <property type="match status" value="1"/>
</dbReference>
<dbReference type="InterPro" id="IPR009908">
    <property type="entry name" value="Methylamine_util_MauE"/>
</dbReference>
<dbReference type="PANTHER" id="PTHR36974:SF1">
    <property type="entry name" value="DOXX FAMILY MEMBRANE PROTEIN"/>
    <property type="match status" value="1"/>
</dbReference>
<keyword evidence="2 5" id="KW-0812">Transmembrane</keyword>
<evidence type="ECO:0000256" key="1">
    <source>
        <dbReference type="ARBA" id="ARBA00004141"/>
    </source>
</evidence>
<organism evidence="7 8">
    <name type="scientific">Nakamurella flavida</name>
    <dbReference type="NCBI Taxonomy" id="363630"/>
    <lineage>
        <taxon>Bacteria</taxon>
        <taxon>Bacillati</taxon>
        <taxon>Actinomycetota</taxon>
        <taxon>Actinomycetes</taxon>
        <taxon>Nakamurellales</taxon>
        <taxon>Nakamurellaceae</taxon>
        <taxon>Nakamurella</taxon>
    </lineage>
</organism>
<dbReference type="AlphaFoldDB" id="A0A938YG89"/>
<comment type="caution">
    <text evidence="7">The sequence shown here is derived from an EMBL/GenBank/DDBJ whole genome shotgun (WGS) entry which is preliminary data.</text>
</comment>
<evidence type="ECO:0000259" key="6">
    <source>
        <dbReference type="Pfam" id="PF07291"/>
    </source>
</evidence>
<evidence type="ECO:0000256" key="5">
    <source>
        <dbReference type="SAM" id="Phobius"/>
    </source>
</evidence>
<feature type="transmembrane region" description="Helical" evidence="5">
    <location>
        <begin position="43"/>
        <end position="61"/>
    </location>
</feature>
<dbReference type="GO" id="GO:0030416">
    <property type="term" value="P:methylamine metabolic process"/>
    <property type="evidence" value="ECO:0007669"/>
    <property type="project" value="InterPro"/>
</dbReference>
<protein>
    <recommendedName>
        <fullName evidence="6">Methylamine utilisation protein MauE domain-containing protein</fullName>
    </recommendedName>
</protein>
<proteinExistence type="predicted"/>
<dbReference type="Pfam" id="PF07291">
    <property type="entry name" value="MauE"/>
    <property type="match status" value="1"/>
</dbReference>
<dbReference type="Proteomes" id="UP000663801">
    <property type="component" value="Unassembled WGS sequence"/>
</dbReference>
<accession>A0A938YG89</accession>
<keyword evidence="8" id="KW-1185">Reference proteome</keyword>
<name>A0A938YG89_9ACTN</name>
<keyword evidence="4 5" id="KW-0472">Membrane</keyword>
<evidence type="ECO:0000313" key="8">
    <source>
        <dbReference type="Proteomes" id="UP000663801"/>
    </source>
</evidence>
<dbReference type="EMBL" id="JAERWL010000009">
    <property type="protein sequence ID" value="MBM9477126.1"/>
    <property type="molecule type" value="Genomic_DNA"/>
</dbReference>
<keyword evidence="3 5" id="KW-1133">Transmembrane helix</keyword>
<gene>
    <name evidence="7" type="ORF">JL107_11765</name>
</gene>
<evidence type="ECO:0000256" key="4">
    <source>
        <dbReference type="ARBA" id="ARBA00023136"/>
    </source>
</evidence>
<dbReference type="RefSeq" id="WP_205257219.1">
    <property type="nucleotide sequence ID" value="NZ_BAAAPV010000001.1"/>
</dbReference>
<reference evidence="7" key="1">
    <citation type="submission" date="2021-01" db="EMBL/GenBank/DDBJ databases">
        <title>KCTC 19127 draft genome.</title>
        <authorList>
            <person name="An D."/>
        </authorList>
    </citation>
    <scope>NUCLEOTIDE SEQUENCE</scope>
    <source>
        <strain evidence="7">KCTC 19127</strain>
    </source>
</reference>
<feature type="transmembrane region" description="Helical" evidence="5">
    <location>
        <begin position="66"/>
        <end position="84"/>
    </location>
</feature>
<evidence type="ECO:0000256" key="3">
    <source>
        <dbReference type="ARBA" id="ARBA00022989"/>
    </source>
</evidence>
<comment type="subcellular location">
    <subcellularLocation>
        <location evidence="1">Membrane</location>
        <topology evidence="1">Multi-pass membrane protein</topology>
    </subcellularLocation>
</comment>
<sequence>MSRPVEKSTVALIALFTGSGVLHFVRPGPFVSIVPRSLPHKEQLVAVSGVAELVCAGLLAAPRTRVVGGLASAGLLAGVFPANVSMALRSGRRPAAVRAIAWVRLPLQVPLILVALRAGRGGGSAG</sequence>
<feature type="domain" description="Methylamine utilisation protein MauE" evidence="6">
    <location>
        <begin position="6"/>
        <end position="93"/>
    </location>
</feature>
<evidence type="ECO:0000256" key="2">
    <source>
        <dbReference type="ARBA" id="ARBA00022692"/>
    </source>
</evidence>